<evidence type="ECO:0000313" key="1">
    <source>
        <dbReference type="EMBL" id="JAD18236.1"/>
    </source>
</evidence>
<dbReference type="EMBL" id="GBRH01279659">
    <property type="protein sequence ID" value="JAD18236.1"/>
    <property type="molecule type" value="Transcribed_RNA"/>
</dbReference>
<dbReference type="AlphaFoldDB" id="A0A0A8XWI8"/>
<name>A0A0A8XWI8_ARUDO</name>
<sequence>MKLFLGKSPYYPLIIPPVTRTIKPDICAPMILRLVQIILDSGFATVEVSSGDFATSDVQLAKHG</sequence>
<reference evidence="1" key="1">
    <citation type="submission" date="2014-09" db="EMBL/GenBank/DDBJ databases">
        <authorList>
            <person name="Magalhaes I.L.F."/>
            <person name="Oliveira U."/>
            <person name="Santos F.R."/>
            <person name="Vidigal T.H.D.A."/>
            <person name="Brescovit A.D."/>
            <person name="Santos A.J."/>
        </authorList>
    </citation>
    <scope>NUCLEOTIDE SEQUENCE</scope>
    <source>
        <tissue evidence="1">Shoot tissue taken approximately 20 cm above the soil surface</tissue>
    </source>
</reference>
<proteinExistence type="predicted"/>
<reference evidence="1" key="2">
    <citation type="journal article" date="2015" name="Data Brief">
        <title>Shoot transcriptome of the giant reed, Arundo donax.</title>
        <authorList>
            <person name="Barrero R.A."/>
            <person name="Guerrero F.D."/>
            <person name="Moolhuijzen P."/>
            <person name="Goolsby J.A."/>
            <person name="Tidwell J."/>
            <person name="Bellgard S.E."/>
            <person name="Bellgard M.I."/>
        </authorList>
    </citation>
    <scope>NUCLEOTIDE SEQUENCE</scope>
    <source>
        <tissue evidence="1">Shoot tissue taken approximately 20 cm above the soil surface</tissue>
    </source>
</reference>
<protein>
    <submittedName>
        <fullName evidence="1">Uncharacterized protein</fullName>
    </submittedName>
</protein>
<accession>A0A0A8XWI8</accession>
<organism evidence="1">
    <name type="scientific">Arundo donax</name>
    <name type="common">Giant reed</name>
    <name type="synonym">Donax arundinaceus</name>
    <dbReference type="NCBI Taxonomy" id="35708"/>
    <lineage>
        <taxon>Eukaryota</taxon>
        <taxon>Viridiplantae</taxon>
        <taxon>Streptophyta</taxon>
        <taxon>Embryophyta</taxon>
        <taxon>Tracheophyta</taxon>
        <taxon>Spermatophyta</taxon>
        <taxon>Magnoliopsida</taxon>
        <taxon>Liliopsida</taxon>
        <taxon>Poales</taxon>
        <taxon>Poaceae</taxon>
        <taxon>PACMAD clade</taxon>
        <taxon>Arundinoideae</taxon>
        <taxon>Arundineae</taxon>
        <taxon>Arundo</taxon>
    </lineage>
</organism>